<feature type="region of interest" description="Disordered" evidence="1">
    <location>
        <begin position="286"/>
        <end position="418"/>
    </location>
</feature>
<feature type="compositionally biased region" description="Pro residues" evidence="1">
    <location>
        <begin position="195"/>
        <end position="204"/>
    </location>
</feature>
<feature type="compositionally biased region" description="Basic and acidic residues" evidence="1">
    <location>
        <begin position="222"/>
        <end position="232"/>
    </location>
</feature>
<accession>A0A0E0HR10</accession>
<dbReference type="AlphaFoldDB" id="A0A0E0HR10"/>
<evidence type="ECO:0000313" key="3">
    <source>
        <dbReference type="Proteomes" id="UP000006591"/>
    </source>
</evidence>
<feature type="region of interest" description="Disordered" evidence="1">
    <location>
        <begin position="98"/>
        <end position="141"/>
    </location>
</feature>
<evidence type="ECO:0000313" key="2">
    <source>
        <dbReference type="EnsemblPlants" id="ONIVA06G18020.1"/>
    </source>
</evidence>
<proteinExistence type="predicted"/>
<dbReference type="EnsemblPlants" id="ONIVA06G18020.1">
    <property type="protein sequence ID" value="ONIVA06G18020.1"/>
    <property type="gene ID" value="ONIVA06G18020"/>
</dbReference>
<sequence length="418" mass="45283">MATPLLPAHRVAFSRSSSRSRASTQKACAGLMLLRVAAALCRCQHPAPHRRRPFRLWLTRAQEKPSDRRSLRRLPGRRSLMHRCSGFTTLACSLSTAHSRASKPNANAASTPPRPPPPRSSSSTSRTMAAATACSRRPREPSSRRCVASAIAIVPPQCRLSLPYPGSLAPPFSSKPSFALATDPPHTTIRQLSPFPSPSPPLCHPSPSQLASIPIAAVEQDASAHGRADHARASPPRPRPPHTGSSAPPRGHLLQSGVTRRPRLYSSPRHLYSAASSVAAPADIAAPTAVMRRPPPRSRRPRRVPFGRRDALPPDLRTTAPPGPTAVRASSRARSSTSPSRRRRTVPSPVTEPGHEHRRPGSSASPSSARARGACVKKKEEREEEIEEEMGKRRETLSDGEGYGFVPRPKPLLVDWKP</sequence>
<feature type="compositionally biased region" description="Low complexity" evidence="1">
    <location>
        <begin position="120"/>
        <end position="135"/>
    </location>
</feature>
<feature type="compositionally biased region" description="Low complexity" evidence="1">
    <location>
        <begin position="325"/>
        <end position="339"/>
    </location>
</feature>
<dbReference type="Gramene" id="ONIVA06G18020.1">
    <property type="protein sequence ID" value="ONIVA06G18020.1"/>
    <property type="gene ID" value="ONIVA06G18020"/>
</dbReference>
<dbReference type="Proteomes" id="UP000006591">
    <property type="component" value="Chromosome 6"/>
</dbReference>
<keyword evidence="3" id="KW-1185">Reference proteome</keyword>
<dbReference type="OMA" id="GHWHPRL"/>
<organism evidence="2">
    <name type="scientific">Oryza nivara</name>
    <name type="common">Indian wild rice</name>
    <name type="synonym">Oryza sativa f. spontanea</name>
    <dbReference type="NCBI Taxonomy" id="4536"/>
    <lineage>
        <taxon>Eukaryota</taxon>
        <taxon>Viridiplantae</taxon>
        <taxon>Streptophyta</taxon>
        <taxon>Embryophyta</taxon>
        <taxon>Tracheophyta</taxon>
        <taxon>Spermatophyta</taxon>
        <taxon>Magnoliopsida</taxon>
        <taxon>Liliopsida</taxon>
        <taxon>Poales</taxon>
        <taxon>Poaceae</taxon>
        <taxon>BOP clade</taxon>
        <taxon>Oryzoideae</taxon>
        <taxon>Oryzeae</taxon>
        <taxon>Oryzinae</taxon>
        <taxon>Oryza</taxon>
    </lineage>
</organism>
<name>A0A0E0HR10_ORYNI</name>
<reference evidence="2" key="1">
    <citation type="submission" date="2015-04" db="UniProtKB">
        <authorList>
            <consortium name="EnsemblPlants"/>
        </authorList>
    </citation>
    <scope>IDENTIFICATION</scope>
    <source>
        <strain evidence="2">SL10</strain>
    </source>
</reference>
<reference evidence="2" key="2">
    <citation type="submission" date="2018-04" db="EMBL/GenBank/DDBJ databases">
        <title>OnivRS2 (Oryza nivara Reference Sequence Version 2).</title>
        <authorList>
            <person name="Zhang J."/>
            <person name="Kudrna D."/>
            <person name="Lee S."/>
            <person name="Talag J."/>
            <person name="Rajasekar S."/>
            <person name="Welchert J."/>
            <person name="Hsing Y.-I."/>
            <person name="Wing R.A."/>
        </authorList>
    </citation>
    <scope>NUCLEOTIDE SEQUENCE [LARGE SCALE GENOMIC DNA]</scope>
    <source>
        <strain evidence="2">SL10</strain>
    </source>
</reference>
<feature type="compositionally biased region" description="Basic residues" evidence="1">
    <location>
        <begin position="294"/>
        <end position="306"/>
    </location>
</feature>
<feature type="compositionally biased region" description="Low complexity" evidence="1">
    <location>
        <begin position="361"/>
        <end position="374"/>
    </location>
</feature>
<evidence type="ECO:0000256" key="1">
    <source>
        <dbReference type="SAM" id="MobiDB-lite"/>
    </source>
</evidence>
<feature type="region of interest" description="Disordered" evidence="1">
    <location>
        <begin position="179"/>
        <end position="255"/>
    </location>
</feature>
<dbReference type="HOGENOM" id="CLU_657863_0_0_1"/>
<protein>
    <submittedName>
        <fullName evidence="2">Uncharacterized protein</fullName>
    </submittedName>
</protein>